<keyword evidence="12" id="KW-1185">Reference proteome</keyword>
<keyword evidence="4" id="KW-0677">Repeat</keyword>
<gene>
    <name evidence="11" type="ORF">RB653_009205</name>
</gene>
<dbReference type="InterPro" id="IPR015943">
    <property type="entry name" value="WD40/YVTN_repeat-like_dom_sf"/>
</dbReference>
<dbReference type="Proteomes" id="UP001344447">
    <property type="component" value="Unassembled WGS sequence"/>
</dbReference>
<dbReference type="SUPFAM" id="SSF50939">
    <property type="entry name" value="Sialidases"/>
    <property type="match status" value="1"/>
</dbReference>
<protein>
    <recommendedName>
        <fullName evidence="10">VPS10 domain-containing protein</fullName>
    </recommendedName>
</protein>
<evidence type="ECO:0000256" key="9">
    <source>
        <dbReference type="SAM" id="SignalP"/>
    </source>
</evidence>
<dbReference type="InterPro" id="IPR050310">
    <property type="entry name" value="VPS10-sortilin"/>
</dbReference>
<keyword evidence="6" id="KW-0325">Glycoprotein</keyword>
<evidence type="ECO:0000256" key="5">
    <source>
        <dbReference type="ARBA" id="ARBA00023136"/>
    </source>
</evidence>
<evidence type="ECO:0000256" key="6">
    <source>
        <dbReference type="ARBA" id="ARBA00023180"/>
    </source>
</evidence>
<keyword evidence="8" id="KW-1133">Transmembrane helix</keyword>
<evidence type="ECO:0000256" key="4">
    <source>
        <dbReference type="ARBA" id="ARBA00022737"/>
    </source>
</evidence>
<dbReference type="PANTHER" id="PTHR12106:SF27">
    <property type="entry name" value="SORTILIN-RELATED RECEPTOR"/>
    <property type="match status" value="1"/>
</dbReference>
<keyword evidence="3 9" id="KW-0732">Signal</keyword>
<feature type="compositionally biased region" description="Acidic residues" evidence="7">
    <location>
        <begin position="600"/>
        <end position="612"/>
    </location>
</feature>
<evidence type="ECO:0000256" key="7">
    <source>
        <dbReference type="SAM" id="MobiDB-lite"/>
    </source>
</evidence>
<proteinExistence type="inferred from homology"/>
<dbReference type="Pfam" id="PF15902">
    <property type="entry name" value="Sortilin-Vps10"/>
    <property type="match status" value="1"/>
</dbReference>
<dbReference type="GO" id="GO:0005794">
    <property type="term" value="C:Golgi apparatus"/>
    <property type="evidence" value="ECO:0007669"/>
    <property type="project" value="TreeGrafter"/>
</dbReference>
<feature type="signal peptide" evidence="9">
    <location>
        <begin position="1"/>
        <end position="20"/>
    </location>
</feature>
<feature type="chain" id="PRO_5042907571" description="VPS10 domain-containing protein" evidence="9">
    <location>
        <begin position="21"/>
        <end position="770"/>
    </location>
</feature>
<sequence length="770" mass="84319">MKISAILFVFVAIAIGLVLSQTTPIYKKTDINWKQFLPLYTNNQDTVLVIDYKLKNVLRRSTNGGVDWSPSVLDTQGKVIYGNAGYYQRNDNIMVVNIPSYDHTQISVSNDGGQTFTTSQIFSYPLASFSPHLNIDGLVIARSKGFIMTSQDFGLTWNNASSNGQTLFMPAGSFFFSDPLWDPSESEAVFFAILAKDGTGAFSVSKDMGKTYKTLINGAVDMIYTDYYYYVGVIDALKGGNKLYVKSLMSVVPSTMDGFLLCEFPFGEDVQPNDFRILDDSSGAIFMGISNTKDGESSNKRYGYVYVSNGAGNIFTSSVEHVSISSNGYYDFMPLYGARGSYLYNKVSNYKDTTASPVTMLSFISYDNGGRWNRLTPPSDMKCTVTGPCKLNVHGLSAFVDKSRGYGPIYSIANAPGMILATGNANPALSSDPVKNRVKTVLSTDNGQTWTKFFDEGTIYEFGNYGSSIIWATAMDDTSTFWYTFGLGQTQNSVKMILPDVDIINIITSPKNDGNKFIFLVEDSQNLASMIGVDLTPVLPVACNDSNMQSYTTRCILGEQTTYRTVKPNTQCYMTDQAQISNKYCDCTVEDFECDIGYESADDSSGDSDEDTGSTSGTASSSSEQLNCRVSMNSQYVPINGDNCTPGQIYYISKGFRMVAGSQCKNGVNSTYAPEMVMCPSKKSSSGGKGWIAAVVIILVLGGLGGFGFYVYKNPDLKQKLFRMVGLSKTGPKYSVIGIKPNSLADDEFGIEDDDAQILNDNDLQDNEDF</sequence>
<dbReference type="AlphaFoldDB" id="A0AAN7U1K9"/>
<dbReference type="Gene3D" id="3.30.60.270">
    <property type="match status" value="1"/>
</dbReference>
<dbReference type="GO" id="GO:0006892">
    <property type="term" value="P:post-Golgi vesicle-mediated transport"/>
    <property type="evidence" value="ECO:0007669"/>
    <property type="project" value="TreeGrafter"/>
</dbReference>
<feature type="domain" description="VPS10" evidence="10">
    <location>
        <begin position="51"/>
        <end position="684"/>
    </location>
</feature>
<evidence type="ECO:0000313" key="12">
    <source>
        <dbReference type="Proteomes" id="UP001344447"/>
    </source>
</evidence>
<comment type="similarity">
    <text evidence="2">Belongs to the VPS10-related sortilin family.</text>
</comment>
<evidence type="ECO:0000256" key="8">
    <source>
        <dbReference type="SAM" id="Phobius"/>
    </source>
</evidence>
<feature type="transmembrane region" description="Helical" evidence="8">
    <location>
        <begin position="691"/>
        <end position="712"/>
    </location>
</feature>
<keyword evidence="5 8" id="KW-0472">Membrane</keyword>
<dbReference type="InterPro" id="IPR036278">
    <property type="entry name" value="Sialidase_sf"/>
</dbReference>
<dbReference type="SUPFAM" id="SSF110296">
    <property type="entry name" value="Oligoxyloglucan reducing end-specific cellobiohydrolase"/>
    <property type="match status" value="1"/>
</dbReference>
<comment type="caution">
    <text evidence="11">The sequence shown here is derived from an EMBL/GenBank/DDBJ whole genome shotgun (WGS) entry which is preliminary data.</text>
</comment>
<reference evidence="11 12" key="1">
    <citation type="submission" date="2023-11" db="EMBL/GenBank/DDBJ databases">
        <title>Dfirmibasis_genome.</title>
        <authorList>
            <person name="Edelbroek B."/>
            <person name="Kjellin J."/>
            <person name="Jerlstrom-Hultqvist J."/>
            <person name="Soderbom F."/>
        </authorList>
    </citation>
    <scope>NUCLEOTIDE SEQUENCE [LARGE SCALE GENOMIC DNA]</scope>
    <source>
        <strain evidence="11 12">TNS-C-14</strain>
    </source>
</reference>
<dbReference type="SMART" id="SM00602">
    <property type="entry name" value="VPS10"/>
    <property type="match status" value="1"/>
</dbReference>
<name>A0AAN7U1K9_9MYCE</name>
<evidence type="ECO:0000313" key="11">
    <source>
        <dbReference type="EMBL" id="KAK5579521.1"/>
    </source>
</evidence>
<dbReference type="InterPro" id="IPR031777">
    <property type="entry name" value="Sortilin_C"/>
</dbReference>
<comment type="subcellular location">
    <subcellularLocation>
        <location evidence="1">Membrane</location>
    </subcellularLocation>
</comment>
<dbReference type="PANTHER" id="PTHR12106">
    <property type="entry name" value="SORTILIN RELATED"/>
    <property type="match status" value="1"/>
</dbReference>
<keyword evidence="8" id="KW-0812">Transmembrane</keyword>
<feature type="compositionally biased region" description="Low complexity" evidence="7">
    <location>
        <begin position="613"/>
        <end position="624"/>
    </location>
</feature>
<dbReference type="InterPro" id="IPR031778">
    <property type="entry name" value="Sortilin_N"/>
</dbReference>
<organism evidence="11 12">
    <name type="scientific">Dictyostelium firmibasis</name>
    <dbReference type="NCBI Taxonomy" id="79012"/>
    <lineage>
        <taxon>Eukaryota</taxon>
        <taxon>Amoebozoa</taxon>
        <taxon>Evosea</taxon>
        <taxon>Eumycetozoa</taxon>
        <taxon>Dictyostelia</taxon>
        <taxon>Dictyosteliales</taxon>
        <taxon>Dictyosteliaceae</taxon>
        <taxon>Dictyostelium</taxon>
    </lineage>
</organism>
<evidence type="ECO:0000256" key="2">
    <source>
        <dbReference type="ARBA" id="ARBA00008251"/>
    </source>
</evidence>
<evidence type="ECO:0000256" key="3">
    <source>
        <dbReference type="ARBA" id="ARBA00022729"/>
    </source>
</evidence>
<dbReference type="EMBL" id="JAVFKY010000003">
    <property type="protein sequence ID" value="KAK5579521.1"/>
    <property type="molecule type" value="Genomic_DNA"/>
</dbReference>
<dbReference type="InterPro" id="IPR006581">
    <property type="entry name" value="VPS10"/>
</dbReference>
<evidence type="ECO:0000256" key="1">
    <source>
        <dbReference type="ARBA" id="ARBA00004370"/>
    </source>
</evidence>
<accession>A0AAN7U1K9</accession>
<dbReference type="CDD" id="cd15482">
    <property type="entry name" value="Sialidase_non-viral"/>
    <property type="match status" value="1"/>
</dbReference>
<dbReference type="Pfam" id="PF15901">
    <property type="entry name" value="Sortilin_C"/>
    <property type="match status" value="1"/>
</dbReference>
<dbReference type="GO" id="GO:0016020">
    <property type="term" value="C:membrane"/>
    <property type="evidence" value="ECO:0007669"/>
    <property type="project" value="UniProtKB-SubCell"/>
</dbReference>
<dbReference type="Gene3D" id="2.130.10.10">
    <property type="entry name" value="YVTN repeat-like/Quinoprotein amine dehydrogenase"/>
    <property type="match status" value="2"/>
</dbReference>
<evidence type="ECO:0000259" key="10">
    <source>
        <dbReference type="SMART" id="SM00602"/>
    </source>
</evidence>
<feature type="region of interest" description="Disordered" evidence="7">
    <location>
        <begin position="600"/>
        <end position="626"/>
    </location>
</feature>